<feature type="repeat" description="ANK" evidence="3">
    <location>
        <begin position="55"/>
        <end position="87"/>
    </location>
</feature>
<dbReference type="SMART" id="SM00248">
    <property type="entry name" value="ANK"/>
    <property type="match status" value="3"/>
</dbReference>
<dbReference type="Proteomes" id="UP000324907">
    <property type="component" value="Unassembled WGS sequence"/>
</dbReference>
<reference evidence="6 7" key="1">
    <citation type="submission" date="2019-07" db="EMBL/GenBank/DDBJ databases">
        <title>Genomes of Cafeteria roenbergensis.</title>
        <authorList>
            <person name="Fischer M.G."/>
            <person name="Hackl T."/>
            <person name="Roman M."/>
        </authorList>
    </citation>
    <scope>NUCLEOTIDE SEQUENCE [LARGE SCALE GENOMIC DNA]</scope>
    <source>
        <strain evidence="5 7">Cflag</strain>
        <strain evidence="4 6">RCC970-E3</strain>
    </source>
</reference>
<gene>
    <name evidence="4" type="ORF">FNF28_07213</name>
    <name evidence="5" type="ORF">FNF31_06163</name>
</gene>
<dbReference type="Gene3D" id="1.25.40.20">
    <property type="entry name" value="Ankyrin repeat-containing domain"/>
    <property type="match status" value="2"/>
</dbReference>
<keyword evidence="2 3" id="KW-0040">ANK repeat</keyword>
<dbReference type="PANTHER" id="PTHR24197:SF48">
    <property type="entry name" value="ANKYRIN REPEAT DOMAIN-CONTAINING PROTEIN 61"/>
    <property type="match status" value="1"/>
</dbReference>
<dbReference type="Proteomes" id="UP000325113">
    <property type="component" value="Unassembled WGS sequence"/>
</dbReference>
<dbReference type="InterPro" id="IPR002110">
    <property type="entry name" value="Ankyrin_rpt"/>
</dbReference>
<sequence>MDAHAPPRGVAGEARVRLAQPAAARSLHSAAGAGDCRQLARLLRRSRNLDDCGHWGTPPLHLAAFSGHADAVALLLGAGARVNAKDYARMTPLHRAVAAGQSEVVALLLRNGAKVNRRCKEGRSPLHVAAADHRKASLARMLLDEGADEWLGDKEGITPLRLAEVSGNEALQHPWLRRRGLFLWRRAIE</sequence>
<organism evidence="5 7">
    <name type="scientific">Cafeteria roenbergensis</name>
    <name type="common">Marine flagellate</name>
    <dbReference type="NCBI Taxonomy" id="33653"/>
    <lineage>
        <taxon>Eukaryota</taxon>
        <taxon>Sar</taxon>
        <taxon>Stramenopiles</taxon>
        <taxon>Bigyra</taxon>
        <taxon>Opalozoa</taxon>
        <taxon>Bicosoecida</taxon>
        <taxon>Cafeteriaceae</taxon>
        <taxon>Cafeteria</taxon>
    </lineage>
</organism>
<accession>A0A5A8CPS2</accession>
<comment type="caution">
    <text evidence="5">The sequence shown here is derived from an EMBL/GenBank/DDBJ whole genome shotgun (WGS) entry which is preliminary data.</text>
</comment>
<name>A0A5A8CPS2_CAFRO</name>
<keyword evidence="1" id="KW-0677">Repeat</keyword>
<feature type="repeat" description="ANK" evidence="3">
    <location>
        <begin position="88"/>
        <end position="120"/>
    </location>
</feature>
<dbReference type="PANTHER" id="PTHR24197">
    <property type="entry name" value="ANKYRIN REPEAT DOMAIN-CONTAINING PROTEIN 61"/>
    <property type="match status" value="1"/>
</dbReference>
<dbReference type="Pfam" id="PF12796">
    <property type="entry name" value="Ank_2"/>
    <property type="match status" value="1"/>
</dbReference>
<dbReference type="PROSITE" id="PS50088">
    <property type="entry name" value="ANK_REPEAT"/>
    <property type="match status" value="3"/>
</dbReference>
<dbReference type="PRINTS" id="PR01415">
    <property type="entry name" value="ANKYRIN"/>
</dbReference>
<protein>
    <submittedName>
        <fullName evidence="5">Uncharacterized protein</fullName>
    </submittedName>
</protein>
<evidence type="ECO:0000313" key="6">
    <source>
        <dbReference type="Proteomes" id="UP000324907"/>
    </source>
</evidence>
<dbReference type="Pfam" id="PF00023">
    <property type="entry name" value="Ank"/>
    <property type="match status" value="1"/>
</dbReference>
<dbReference type="AlphaFoldDB" id="A0A5A8CPS2"/>
<dbReference type="SUPFAM" id="SSF48403">
    <property type="entry name" value="Ankyrin repeat"/>
    <property type="match status" value="1"/>
</dbReference>
<evidence type="ECO:0000256" key="3">
    <source>
        <dbReference type="PROSITE-ProRule" id="PRU00023"/>
    </source>
</evidence>
<evidence type="ECO:0000256" key="2">
    <source>
        <dbReference type="ARBA" id="ARBA00023043"/>
    </source>
</evidence>
<dbReference type="PROSITE" id="PS50297">
    <property type="entry name" value="ANK_REP_REGION"/>
    <property type="match status" value="3"/>
</dbReference>
<dbReference type="EMBL" id="VLTL01000226">
    <property type="protein sequence ID" value="KAA0150784.1"/>
    <property type="molecule type" value="Genomic_DNA"/>
</dbReference>
<proteinExistence type="predicted"/>
<evidence type="ECO:0000313" key="7">
    <source>
        <dbReference type="Proteomes" id="UP000325113"/>
    </source>
</evidence>
<evidence type="ECO:0000313" key="5">
    <source>
        <dbReference type="EMBL" id="KAA0155095.1"/>
    </source>
</evidence>
<feature type="repeat" description="ANK" evidence="3">
    <location>
        <begin position="121"/>
        <end position="154"/>
    </location>
</feature>
<evidence type="ECO:0000313" key="4">
    <source>
        <dbReference type="EMBL" id="KAA0150784.1"/>
    </source>
</evidence>
<dbReference type="EMBL" id="VLTM01000089">
    <property type="protein sequence ID" value="KAA0155095.1"/>
    <property type="molecule type" value="Genomic_DNA"/>
</dbReference>
<dbReference type="InterPro" id="IPR036770">
    <property type="entry name" value="Ankyrin_rpt-contain_sf"/>
</dbReference>
<evidence type="ECO:0000256" key="1">
    <source>
        <dbReference type="ARBA" id="ARBA00022737"/>
    </source>
</evidence>